<name>A0A1G1WAN6_9BACT</name>
<protein>
    <recommendedName>
        <fullName evidence="3">DUF2007 domain-containing protein</fullName>
    </recommendedName>
</protein>
<sequence length="68" mass="7307">MIEVIAYTALNNETAQMLIEKLKSAGIPARVGSDSSWSGVAGVEASRTILVPEQYVREAKEILGVEES</sequence>
<proteinExistence type="predicted"/>
<evidence type="ECO:0000313" key="1">
    <source>
        <dbReference type="EMBL" id="OGY24590.1"/>
    </source>
</evidence>
<dbReference type="Proteomes" id="UP000177103">
    <property type="component" value="Unassembled WGS sequence"/>
</dbReference>
<evidence type="ECO:0008006" key="3">
    <source>
        <dbReference type="Google" id="ProtNLM"/>
    </source>
</evidence>
<gene>
    <name evidence="1" type="ORF">A2Y57_01935</name>
</gene>
<accession>A0A1G1WAN6</accession>
<dbReference type="AlphaFoldDB" id="A0A1G1WAN6"/>
<reference evidence="1 2" key="1">
    <citation type="journal article" date="2016" name="Nat. Commun.">
        <title>Thousands of microbial genomes shed light on interconnected biogeochemical processes in an aquifer system.</title>
        <authorList>
            <person name="Anantharaman K."/>
            <person name="Brown C.T."/>
            <person name="Hug L.A."/>
            <person name="Sharon I."/>
            <person name="Castelle C.J."/>
            <person name="Probst A.J."/>
            <person name="Thomas B.C."/>
            <person name="Singh A."/>
            <person name="Wilkins M.J."/>
            <person name="Karaoz U."/>
            <person name="Brodie E.L."/>
            <person name="Williams K.H."/>
            <person name="Hubbard S.S."/>
            <person name="Banfield J.F."/>
        </authorList>
    </citation>
    <scope>NUCLEOTIDE SEQUENCE [LARGE SCALE GENOMIC DNA]</scope>
</reference>
<dbReference type="EMBL" id="MHCQ01000020">
    <property type="protein sequence ID" value="OGY24590.1"/>
    <property type="molecule type" value="Genomic_DNA"/>
</dbReference>
<organism evidence="1 2">
    <name type="scientific">Candidatus Woykebacteria bacterium RBG_13_40_7b</name>
    <dbReference type="NCBI Taxonomy" id="1802594"/>
    <lineage>
        <taxon>Bacteria</taxon>
        <taxon>Candidatus Woykeibacteriota</taxon>
    </lineage>
</organism>
<comment type="caution">
    <text evidence="1">The sequence shown here is derived from an EMBL/GenBank/DDBJ whole genome shotgun (WGS) entry which is preliminary data.</text>
</comment>
<evidence type="ECO:0000313" key="2">
    <source>
        <dbReference type="Proteomes" id="UP000177103"/>
    </source>
</evidence>